<keyword evidence="1" id="KW-1133">Transmembrane helix</keyword>
<evidence type="ECO:0000256" key="1">
    <source>
        <dbReference type="SAM" id="Phobius"/>
    </source>
</evidence>
<organism evidence="2 3">
    <name type="scientific">Fusobacterium periodonticum ATCC 33693</name>
    <dbReference type="NCBI Taxonomy" id="546275"/>
    <lineage>
        <taxon>Bacteria</taxon>
        <taxon>Fusobacteriati</taxon>
        <taxon>Fusobacteriota</taxon>
        <taxon>Fusobacteriia</taxon>
        <taxon>Fusobacteriales</taxon>
        <taxon>Fusobacteriaceae</taxon>
        <taxon>Fusobacterium</taxon>
    </lineage>
</organism>
<dbReference type="AlphaFoldDB" id="D4CV51"/>
<feature type="transmembrane region" description="Helical" evidence="1">
    <location>
        <begin position="18"/>
        <end position="42"/>
    </location>
</feature>
<evidence type="ECO:0000313" key="2">
    <source>
        <dbReference type="EMBL" id="EFE86755.1"/>
    </source>
</evidence>
<dbReference type="EMBL" id="ACJY01000066">
    <property type="protein sequence ID" value="EFE86755.1"/>
    <property type="molecule type" value="Genomic_DNA"/>
</dbReference>
<keyword evidence="1" id="KW-0812">Transmembrane</keyword>
<dbReference type="HOGENOM" id="CLU_166044_0_0_0"/>
<comment type="caution">
    <text evidence="2">The sequence shown here is derived from an EMBL/GenBank/DDBJ whole genome shotgun (WGS) entry which is preliminary data.</text>
</comment>
<feature type="transmembrane region" description="Helical" evidence="1">
    <location>
        <begin position="79"/>
        <end position="100"/>
    </location>
</feature>
<dbReference type="eggNOG" id="ENOG5033XCH">
    <property type="taxonomic scope" value="Bacteria"/>
</dbReference>
<feature type="transmembrane region" description="Helical" evidence="1">
    <location>
        <begin position="112"/>
        <end position="138"/>
    </location>
</feature>
<keyword evidence="1" id="KW-0472">Membrane</keyword>
<sequence>MCDFVNIYELKIKIQKGAIMILLFLLSFSILPIILTFLEILFVKKILSIKNIKYIRLLKIFELITPFIALIVSQGPRQVIGMTFLVFFFLSLTYFGILLYDVFKGKIDGNEFTINFVFYLVDIVLMFLSTLINVKIIFLF</sequence>
<evidence type="ECO:0000313" key="3">
    <source>
        <dbReference type="Proteomes" id="UP000003748"/>
    </source>
</evidence>
<accession>D4CV51</accession>
<reference evidence="2 3" key="1">
    <citation type="submission" date="2010-02" db="EMBL/GenBank/DDBJ databases">
        <authorList>
            <person name="Weinstock G."/>
            <person name="Sodergren E."/>
            <person name="Clifton S."/>
            <person name="Fulton L."/>
            <person name="Fulton B."/>
            <person name="Courtney L."/>
            <person name="Fronick C."/>
            <person name="Harrison M."/>
            <person name="Strong C."/>
            <person name="Farmer C."/>
            <person name="Delahaunty K."/>
            <person name="Markovic C."/>
            <person name="Hall O."/>
            <person name="Minx P."/>
            <person name="Tomlinson C."/>
            <person name="Mitreva M."/>
            <person name="Nelson J."/>
            <person name="Hou S."/>
            <person name="Wollam A."/>
            <person name="Pepin K.H."/>
            <person name="Johnson M."/>
            <person name="Bhonagiri V."/>
            <person name="Zhang X."/>
            <person name="Suruliraj S."/>
            <person name="Warren W."/>
            <person name="Chinwalla A."/>
            <person name="Mardis E.R."/>
            <person name="Wilson R.K."/>
        </authorList>
    </citation>
    <scope>NUCLEOTIDE SEQUENCE [LARGE SCALE GENOMIC DNA]</scope>
    <source>
        <strain evidence="2 3">ATCC 33693</strain>
    </source>
</reference>
<protein>
    <submittedName>
        <fullName evidence="2">Uncharacterized protein</fullName>
    </submittedName>
</protein>
<dbReference type="Proteomes" id="UP000003748">
    <property type="component" value="Unassembled WGS sequence"/>
</dbReference>
<name>D4CV51_9FUSO</name>
<dbReference type="STRING" id="546275.FUSPEROL_01293"/>
<feature type="transmembrane region" description="Helical" evidence="1">
    <location>
        <begin position="54"/>
        <end position="73"/>
    </location>
</feature>
<gene>
    <name evidence="2" type="ORF">FUSPEROL_01293</name>
</gene>
<proteinExistence type="predicted"/>